<dbReference type="Proteomes" id="UP001454036">
    <property type="component" value="Unassembled WGS sequence"/>
</dbReference>
<reference evidence="1 2" key="1">
    <citation type="submission" date="2024-01" db="EMBL/GenBank/DDBJ databases">
        <title>The complete chloroplast genome sequence of Lithospermum erythrorhizon: insights into the phylogenetic relationship among Boraginaceae species and the maternal lineages of purple gromwells.</title>
        <authorList>
            <person name="Okada T."/>
            <person name="Watanabe K."/>
        </authorList>
    </citation>
    <scope>NUCLEOTIDE SEQUENCE [LARGE SCALE GENOMIC DNA]</scope>
</reference>
<gene>
    <name evidence="1" type="ORF">LIER_20043</name>
</gene>
<dbReference type="EMBL" id="BAABME010005031">
    <property type="protein sequence ID" value="GAA0164392.1"/>
    <property type="molecule type" value="Genomic_DNA"/>
</dbReference>
<keyword evidence="2" id="KW-1185">Reference proteome</keyword>
<organism evidence="1 2">
    <name type="scientific">Lithospermum erythrorhizon</name>
    <name type="common">Purple gromwell</name>
    <name type="synonym">Lithospermum officinale var. erythrorhizon</name>
    <dbReference type="NCBI Taxonomy" id="34254"/>
    <lineage>
        <taxon>Eukaryota</taxon>
        <taxon>Viridiplantae</taxon>
        <taxon>Streptophyta</taxon>
        <taxon>Embryophyta</taxon>
        <taxon>Tracheophyta</taxon>
        <taxon>Spermatophyta</taxon>
        <taxon>Magnoliopsida</taxon>
        <taxon>eudicotyledons</taxon>
        <taxon>Gunneridae</taxon>
        <taxon>Pentapetalae</taxon>
        <taxon>asterids</taxon>
        <taxon>lamiids</taxon>
        <taxon>Boraginales</taxon>
        <taxon>Boraginaceae</taxon>
        <taxon>Boraginoideae</taxon>
        <taxon>Lithospermeae</taxon>
        <taxon>Lithospermum</taxon>
    </lineage>
</organism>
<proteinExistence type="predicted"/>
<protein>
    <submittedName>
        <fullName evidence="1">Uncharacterized protein</fullName>
    </submittedName>
</protein>
<evidence type="ECO:0000313" key="2">
    <source>
        <dbReference type="Proteomes" id="UP001454036"/>
    </source>
</evidence>
<evidence type="ECO:0000313" key="1">
    <source>
        <dbReference type="EMBL" id="GAA0164392.1"/>
    </source>
</evidence>
<comment type="caution">
    <text evidence="1">The sequence shown here is derived from an EMBL/GenBank/DDBJ whole genome shotgun (WGS) entry which is preliminary data.</text>
</comment>
<name>A0AAV3QK02_LITER</name>
<dbReference type="AlphaFoldDB" id="A0AAV3QK02"/>
<sequence length="118" mass="12975">MSKLAYTLVLLVLDSRDPNRQHASPIRQLYNGGTSKAIPSNSYSISNDCLTGKCFTTSWIIDSDVSIHVTADILILTHIIDLPGCPIDFPDGKLANAIKYGRVQLFSGLILYDVLHMP</sequence>
<accession>A0AAV3QK02</accession>